<feature type="compositionally biased region" description="Low complexity" evidence="13">
    <location>
        <begin position="90"/>
        <end position="113"/>
    </location>
</feature>
<evidence type="ECO:0000256" key="6">
    <source>
        <dbReference type="ARBA" id="ARBA00022723"/>
    </source>
</evidence>
<dbReference type="AlphaFoldDB" id="A0A9K3KN73"/>
<dbReference type="EMBL" id="JAGRRH010000021">
    <property type="protein sequence ID" value="KAG7346804.1"/>
    <property type="molecule type" value="Genomic_DNA"/>
</dbReference>
<keyword evidence="4" id="KW-0808">Transferase</keyword>
<evidence type="ECO:0000256" key="8">
    <source>
        <dbReference type="ARBA" id="ARBA00022786"/>
    </source>
</evidence>
<comment type="subcellular location">
    <subcellularLocation>
        <location evidence="2">Membrane</location>
        <topology evidence="2">Multi-pass membrane protein</topology>
    </subcellularLocation>
</comment>
<reference evidence="16" key="1">
    <citation type="journal article" date="2021" name="Sci. Rep.">
        <title>Diploid genomic architecture of Nitzschia inconspicua, an elite biomass production diatom.</title>
        <authorList>
            <person name="Oliver A."/>
            <person name="Podell S."/>
            <person name="Pinowska A."/>
            <person name="Traller J.C."/>
            <person name="Smith S.R."/>
            <person name="McClure R."/>
            <person name="Beliaev A."/>
            <person name="Bohutskyi P."/>
            <person name="Hill E.A."/>
            <person name="Rabines A."/>
            <person name="Zheng H."/>
            <person name="Allen L.Z."/>
            <person name="Kuo A."/>
            <person name="Grigoriev I.V."/>
            <person name="Allen A.E."/>
            <person name="Hazlebeck D."/>
            <person name="Allen E.E."/>
        </authorList>
    </citation>
    <scope>NUCLEOTIDE SEQUENCE</scope>
    <source>
        <strain evidence="16">Hildebrandi</strain>
    </source>
</reference>
<comment type="catalytic activity">
    <reaction evidence="1">
        <text>S-ubiquitinyl-[E2 ubiquitin-conjugating enzyme]-L-cysteine + [acceptor protein]-L-lysine = [E2 ubiquitin-conjugating enzyme]-L-cysteine + N(6)-ubiquitinyl-[acceptor protein]-L-lysine.</text>
        <dbReference type="EC" id="2.3.2.27"/>
    </reaction>
</comment>
<dbReference type="Proteomes" id="UP000693970">
    <property type="component" value="Unassembled WGS sequence"/>
</dbReference>
<evidence type="ECO:0000256" key="11">
    <source>
        <dbReference type="ARBA" id="ARBA00023136"/>
    </source>
</evidence>
<keyword evidence="5 14" id="KW-0812">Transmembrane</keyword>
<evidence type="ECO:0000256" key="4">
    <source>
        <dbReference type="ARBA" id="ARBA00022679"/>
    </source>
</evidence>
<keyword evidence="7 12" id="KW-0863">Zinc-finger</keyword>
<dbReference type="SMART" id="SM00184">
    <property type="entry name" value="RING"/>
    <property type="match status" value="1"/>
</dbReference>
<keyword evidence="17" id="KW-1185">Reference proteome</keyword>
<feature type="domain" description="RING-type" evidence="15">
    <location>
        <begin position="304"/>
        <end position="345"/>
    </location>
</feature>
<keyword evidence="8" id="KW-0833">Ubl conjugation pathway</keyword>
<keyword evidence="9" id="KW-0862">Zinc</keyword>
<keyword evidence="11 14" id="KW-0472">Membrane</keyword>
<dbReference type="InterPro" id="IPR001841">
    <property type="entry name" value="Znf_RING"/>
</dbReference>
<comment type="caution">
    <text evidence="16">The sequence shown here is derived from an EMBL/GenBank/DDBJ whole genome shotgun (WGS) entry which is preliminary data.</text>
</comment>
<evidence type="ECO:0000256" key="7">
    <source>
        <dbReference type="ARBA" id="ARBA00022771"/>
    </source>
</evidence>
<evidence type="ECO:0000259" key="15">
    <source>
        <dbReference type="PROSITE" id="PS50089"/>
    </source>
</evidence>
<dbReference type="PANTHER" id="PTHR45977">
    <property type="entry name" value="TARGET OF ERK KINASE MPK-1"/>
    <property type="match status" value="1"/>
</dbReference>
<dbReference type="GO" id="GO:0016567">
    <property type="term" value="P:protein ubiquitination"/>
    <property type="evidence" value="ECO:0007669"/>
    <property type="project" value="TreeGrafter"/>
</dbReference>
<feature type="region of interest" description="Disordered" evidence="13">
    <location>
        <begin position="275"/>
        <end position="300"/>
    </location>
</feature>
<evidence type="ECO:0000313" key="16">
    <source>
        <dbReference type="EMBL" id="KAG7346804.1"/>
    </source>
</evidence>
<feature type="region of interest" description="Disordered" evidence="13">
    <location>
        <begin position="83"/>
        <end position="124"/>
    </location>
</feature>
<dbReference type="GO" id="GO:0006511">
    <property type="term" value="P:ubiquitin-dependent protein catabolic process"/>
    <property type="evidence" value="ECO:0007669"/>
    <property type="project" value="TreeGrafter"/>
</dbReference>
<evidence type="ECO:0000256" key="9">
    <source>
        <dbReference type="ARBA" id="ARBA00022833"/>
    </source>
</evidence>
<dbReference type="EC" id="2.3.2.27" evidence="3"/>
<dbReference type="GO" id="GO:0061630">
    <property type="term" value="F:ubiquitin protein ligase activity"/>
    <property type="evidence" value="ECO:0007669"/>
    <property type="project" value="UniProtKB-EC"/>
</dbReference>
<dbReference type="PANTHER" id="PTHR45977:SF4">
    <property type="entry name" value="RING-TYPE DOMAIN-CONTAINING PROTEIN"/>
    <property type="match status" value="1"/>
</dbReference>
<keyword evidence="10 14" id="KW-1133">Transmembrane helix</keyword>
<dbReference type="PROSITE" id="PS50089">
    <property type="entry name" value="ZF_RING_2"/>
    <property type="match status" value="1"/>
</dbReference>
<feature type="region of interest" description="Disordered" evidence="13">
    <location>
        <begin position="15"/>
        <end position="62"/>
    </location>
</feature>
<evidence type="ECO:0000256" key="1">
    <source>
        <dbReference type="ARBA" id="ARBA00000900"/>
    </source>
</evidence>
<keyword evidence="6" id="KW-0479">Metal-binding</keyword>
<protein>
    <recommendedName>
        <fullName evidence="3">RING-type E3 ubiquitin transferase</fullName>
        <ecNumber evidence="3">2.3.2.27</ecNumber>
    </recommendedName>
</protein>
<evidence type="ECO:0000256" key="3">
    <source>
        <dbReference type="ARBA" id="ARBA00012483"/>
    </source>
</evidence>
<gene>
    <name evidence="16" type="ORF">IV203_005873</name>
</gene>
<dbReference type="GO" id="GO:0016020">
    <property type="term" value="C:membrane"/>
    <property type="evidence" value="ECO:0007669"/>
    <property type="project" value="UniProtKB-SubCell"/>
</dbReference>
<evidence type="ECO:0000256" key="14">
    <source>
        <dbReference type="SAM" id="Phobius"/>
    </source>
</evidence>
<reference evidence="16" key="2">
    <citation type="submission" date="2021-04" db="EMBL/GenBank/DDBJ databases">
        <authorList>
            <person name="Podell S."/>
        </authorList>
    </citation>
    <scope>NUCLEOTIDE SEQUENCE</scope>
    <source>
        <strain evidence="16">Hildebrandi</strain>
    </source>
</reference>
<dbReference type="OrthoDB" id="193236at2759"/>
<evidence type="ECO:0000256" key="12">
    <source>
        <dbReference type="PROSITE-ProRule" id="PRU00175"/>
    </source>
</evidence>
<accession>A0A9K3KN73</accession>
<feature type="transmembrane region" description="Helical" evidence="14">
    <location>
        <begin position="168"/>
        <end position="185"/>
    </location>
</feature>
<feature type="compositionally biased region" description="Basic and acidic residues" evidence="13">
    <location>
        <begin position="15"/>
        <end position="37"/>
    </location>
</feature>
<sequence>MTTMISNFIWRRGAERVETEETDDHPLQQDDEHHSLADDDDEEEGQFVGSRNSGSVNSQATPILEHVPDDEDIEDEDALASNGDIEAPVSSNNNNDTTTANNSNTSTTTVSTSRRSGRITASTRRPRLTLRDLEEERELVRRRTSACVLLSAFILLRLWIQAVVSGDFGLLLLCLVFTSWTARFIRHTREREEELDRLISEYDENEEENTLNDARLRRMSFQSQLALAIMQSQMQMMQGGFGHPDGGDRRQGVTDEAKTHWNRFEFKSESGLKMKGGYGSVSQTDDGLGKGGDDTEGSEEEPHCSICLCEYEVGDKLVSLPCKHIFHDDCISSWTDNNQRCPLCNLDLESAASSREDTV</sequence>
<evidence type="ECO:0000256" key="13">
    <source>
        <dbReference type="SAM" id="MobiDB-lite"/>
    </source>
</evidence>
<organism evidence="16 17">
    <name type="scientific">Nitzschia inconspicua</name>
    <dbReference type="NCBI Taxonomy" id="303405"/>
    <lineage>
        <taxon>Eukaryota</taxon>
        <taxon>Sar</taxon>
        <taxon>Stramenopiles</taxon>
        <taxon>Ochrophyta</taxon>
        <taxon>Bacillariophyta</taxon>
        <taxon>Bacillariophyceae</taxon>
        <taxon>Bacillariophycidae</taxon>
        <taxon>Bacillariales</taxon>
        <taxon>Bacillariaceae</taxon>
        <taxon>Nitzschia</taxon>
    </lineage>
</organism>
<feature type="compositionally biased region" description="Polar residues" evidence="13">
    <location>
        <begin position="49"/>
        <end position="61"/>
    </location>
</feature>
<dbReference type="GO" id="GO:0008270">
    <property type="term" value="F:zinc ion binding"/>
    <property type="evidence" value="ECO:0007669"/>
    <property type="project" value="UniProtKB-KW"/>
</dbReference>
<evidence type="ECO:0000256" key="5">
    <source>
        <dbReference type="ARBA" id="ARBA00022692"/>
    </source>
</evidence>
<evidence type="ECO:0000313" key="17">
    <source>
        <dbReference type="Proteomes" id="UP000693970"/>
    </source>
</evidence>
<name>A0A9K3KN73_9STRA</name>
<evidence type="ECO:0000256" key="2">
    <source>
        <dbReference type="ARBA" id="ARBA00004141"/>
    </source>
</evidence>
<evidence type="ECO:0000256" key="10">
    <source>
        <dbReference type="ARBA" id="ARBA00022989"/>
    </source>
</evidence>
<dbReference type="Pfam" id="PF13639">
    <property type="entry name" value="zf-RING_2"/>
    <property type="match status" value="1"/>
</dbReference>
<proteinExistence type="predicted"/>